<proteinExistence type="predicted"/>
<evidence type="ECO:0000313" key="1">
    <source>
        <dbReference type="EMBL" id="GFO05073.1"/>
    </source>
</evidence>
<dbReference type="AlphaFoldDB" id="A0AAV4AE43"/>
<protein>
    <submittedName>
        <fullName evidence="1">Uncharacterized protein</fullName>
    </submittedName>
</protein>
<dbReference type="Proteomes" id="UP000735302">
    <property type="component" value="Unassembled WGS sequence"/>
</dbReference>
<keyword evidence="2" id="KW-1185">Reference proteome</keyword>
<gene>
    <name evidence="1" type="ORF">PoB_003157800</name>
</gene>
<reference evidence="1 2" key="1">
    <citation type="journal article" date="2021" name="Elife">
        <title>Chloroplast acquisition without the gene transfer in kleptoplastic sea slugs, Plakobranchus ocellatus.</title>
        <authorList>
            <person name="Maeda T."/>
            <person name="Takahashi S."/>
            <person name="Yoshida T."/>
            <person name="Shimamura S."/>
            <person name="Takaki Y."/>
            <person name="Nagai Y."/>
            <person name="Toyoda A."/>
            <person name="Suzuki Y."/>
            <person name="Arimoto A."/>
            <person name="Ishii H."/>
            <person name="Satoh N."/>
            <person name="Nishiyama T."/>
            <person name="Hasebe M."/>
            <person name="Maruyama T."/>
            <person name="Minagawa J."/>
            <person name="Obokata J."/>
            <person name="Shigenobu S."/>
        </authorList>
    </citation>
    <scope>NUCLEOTIDE SEQUENCE [LARGE SCALE GENOMIC DNA]</scope>
</reference>
<organism evidence="1 2">
    <name type="scientific">Plakobranchus ocellatus</name>
    <dbReference type="NCBI Taxonomy" id="259542"/>
    <lineage>
        <taxon>Eukaryota</taxon>
        <taxon>Metazoa</taxon>
        <taxon>Spiralia</taxon>
        <taxon>Lophotrochozoa</taxon>
        <taxon>Mollusca</taxon>
        <taxon>Gastropoda</taxon>
        <taxon>Heterobranchia</taxon>
        <taxon>Euthyneura</taxon>
        <taxon>Panpulmonata</taxon>
        <taxon>Sacoglossa</taxon>
        <taxon>Placobranchoidea</taxon>
        <taxon>Plakobranchidae</taxon>
        <taxon>Plakobranchus</taxon>
    </lineage>
</organism>
<dbReference type="EMBL" id="BLXT01003746">
    <property type="protein sequence ID" value="GFO05073.1"/>
    <property type="molecule type" value="Genomic_DNA"/>
</dbReference>
<evidence type="ECO:0000313" key="2">
    <source>
        <dbReference type="Proteomes" id="UP000735302"/>
    </source>
</evidence>
<accession>A0AAV4AE43</accession>
<comment type="caution">
    <text evidence="1">The sequence shown here is derived from an EMBL/GenBank/DDBJ whole genome shotgun (WGS) entry which is preliminary data.</text>
</comment>
<name>A0AAV4AE43_9GAST</name>
<sequence length="81" mass="9080">MCTDGSLRVDVLNQPSSREEWANIPYRDVIVLGVTTQVESVTQQVGNRAVNLQFEHSDQILKISSSLGTLTQYTALEITWK</sequence>